<dbReference type="PATRIC" id="fig|56193.3.peg.2071"/>
<dbReference type="AlphaFoldDB" id="A0A0M3ATI8"/>
<accession>A0A0M3ATI8</accession>
<gene>
    <name evidence="1" type="ORF">YP76_09970</name>
</gene>
<dbReference type="EMBL" id="LBIC01000004">
    <property type="protein sequence ID" value="KKW92251.1"/>
    <property type="molecule type" value="Genomic_DNA"/>
</dbReference>
<sequence length="146" mass="15286">MSHRLQVLAAVKAVIANALPTCEIVGLTNEADRPLRISPLDTIVIRDGDPGEPAIDLSPPAYHFDHSIPVELMTLASPNVDMRERLDQRAGAIGAGIASDPFLAGLCTFIDVTALEIVDAVVPGGASQLVGQFEIIASYSTSSPLG</sequence>
<name>A0A0M3ATI8_9SPHN</name>
<dbReference type="Proteomes" id="UP000033874">
    <property type="component" value="Unassembled WGS sequence"/>
</dbReference>
<proteinExistence type="predicted"/>
<organism evidence="1 2">
    <name type="scientific">Sphingobium chungbukense</name>
    <dbReference type="NCBI Taxonomy" id="56193"/>
    <lineage>
        <taxon>Bacteria</taxon>
        <taxon>Pseudomonadati</taxon>
        <taxon>Pseudomonadota</taxon>
        <taxon>Alphaproteobacteria</taxon>
        <taxon>Sphingomonadales</taxon>
        <taxon>Sphingomonadaceae</taxon>
        <taxon>Sphingobium</taxon>
    </lineage>
</organism>
<dbReference type="RefSeq" id="WP_046763455.1">
    <property type="nucleotide sequence ID" value="NZ_LBIC01000004.1"/>
</dbReference>
<evidence type="ECO:0000313" key="2">
    <source>
        <dbReference type="Proteomes" id="UP000033874"/>
    </source>
</evidence>
<evidence type="ECO:0008006" key="3">
    <source>
        <dbReference type="Google" id="ProtNLM"/>
    </source>
</evidence>
<keyword evidence="2" id="KW-1185">Reference proteome</keyword>
<comment type="caution">
    <text evidence="1">The sequence shown here is derived from an EMBL/GenBank/DDBJ whole genome shotgun (WGS) entry which is preliminary data.</text>
</comment>
<evidence type="ECO:0000313" key="1">
    <source>
        <dbReference type="EMBL" id="KKW92251.1"/>
    </source>
</evidence>
<dbReference type="STRING" id="56193.YP76_09970"/>
<reference evidence="1 2" key="1">
    <citation type="submission" date="2015-04" db="EMBL/GenBank/DDBJ databases">
        <title>Genome sequence of aromatic hydrocarbons-degrading Sphingobium chungbukense DJ77.</title>
        <authorList>
            <person name="Kim Y.-C."/>
            <person name="Chae J.-C."/>
        </authorList>
    </citation>
    <scope>NUCLEOTIDE SEQUENCE [LARGE SCALE GENOMIC DNA]</scope>
    <source>
        <strain evidence="1 2">DJ77</strain>
    </source>
</reference>
<protein>
    <recommendedName>
        <fullName evidence="3">Acyl-CoA transferase</fullName>
    </recommendedName>
</protein>